<dbReference type="InterPro" id="IPR002654">
    <property type="entry name" value="Glyco_trans_25"/>
</dbReference>
<protein>
    <submittedName>
        <fullName evidence="2">Glycosyl transferase, family 25</fullName>
    </submittedName>
</protein>
<keyword evidence="2" id="KW-0808">Transferase</keyword>
<name>A0A1I5NBG7_9GAMM</name>
<reference evidence="2 3" key="1">
    <citation type="submission" date="2016-10" db="EMBL/GenBank/DDBJ databases">
        <authorList>
            <person name="de Groot N.N."/>
        </authorList>
    </citation>
    <scope>NUCLEOTIDE SEQUENCE [LARGE SCALE GENOMIC DNA]</scope>
    <source>
        <strain evidence="2 3">DSM 15893</strain>
    </source>
</reference>
<evidence type="ECO:0000313" key="3">
    <source>
        <dbReference type="Proteomes" id="UP000182692"/>
    </source>
</evidence>
<dbReference type="STRING" id="1121869.SAMN03084138_01537"/>
<feature type="domain" description="Glycosyl transferase family 25" evidence="1">
    <location>
        <begin position="5"/>
        <end position="177"/>
    </location>
</feature>
<dbReference type="CDD" id="cd06532">
    <property type="entry name" value="Glyco_transf_25"/>
    <property type="match status" value="1"/>
</dbReference>
<dbReference type="OrthoDB" id="9816113at2"/>
<gene>
    <name evidence="2" type="ORF">SAMN03084138_01537</name>
</gene>
<dbReference type="EMBL" id="FOWR01000009">
    <property type="protein sequence ID" value="SFP18561.1"/>
    <property type="molecule type" value="Genomic_DNA"/>
</dbReference>
<evidence type="ECO:0000259" key="1">
    <source>
        <dbReference type="Pfam" id="PF01755"/>
    </source>
</evidence>
<evidence type="ECO:0000313" key="2">
    <source>
        <dbReference type="EMBL" id="SFP18561.1"/>
    </source>
</evidence>
<accession>A0A1I5NBG7</accession>
<dbReference type="GeneID" id="35871913"/>
<dbReference type="Pfam" id="PF01755">
    <property type="entry name" value="Glyco_transf_25"/>
    <property type="match status" value="1"/>
</dbReference>
<organism evidence="2 3">
    <name type="scientific">Enterovibrio norvegicus DSM 15893</name>
    <dbReference type="NCBI Taxonomy" id="1121869"/>
    <lineage>
        <taxon>Bacteria</taxon>
        <taxon>Pseudomonadati</taxon>
        <taxon>Pseudomonadota</taxon>
        <taxon>Gammaproteobacteria</taxon>
        <taxon>Vibrionales</taxon>
        <taxon>Vibrionaceae</taxon>
        <taxon>Enterovibrio</taxon>
    </lineage>
</organism>
<dbReference type="Proteomes" id="UP000182692">
    <property type="component" value="Unassembled WGS sequence"/>
</dbReference>
<dbReference type="AlphaFoldDB" id="A0A1I5NBG7"/>
<proteinExistence type="predicted"/>
<dbReference type="RefSeq" id="WP_074926365.1">
    <property type="nucleotide sequence ID" value="NZ_FOWR01000009.1"/>
</dbReference>
<sequence>MSSPKIHVISLLRSQDRRDNVSRHMAERQLDFTFFDAVDGRIGKPALANDYDYKKRLWLTSGKMPSSGEVGCYASHYSLWLKCIALGHPIVVCEDDIELNQNASVIVEKALEKAGKYGFVRLEAFEHKGEHTKIEQEGEFTLSLMEDNYGGLRAYAISPNAAQCLIKHRWCLPVDCFVGATYIHGQYSYQLSPCLVVKHGKHDSTIQIADGNKTAFYRKPTRELYSAYKKFMLRRMYEKKRKELDV</sequence>
<dbReference type="GO" id="GO:0016740">
    <property type="term" value="F:transferase activity"/>
    <property type="evidence" value="ECO:0007669"/>
    <property type="project" value="UniProtKB-KW"/>
</dbReference>